<feature type="transmembrane region" description="Helical" evidence="7">
    <location>
        <begin position="329"/>
        <end position="347"/>
    </location>
</feature>
<comment type="caution">
    <text evidence="9">The sequence shown here is derived from an EMBL/GenBank/DDBJ whole genome shotgun (WGS) entry which is preliminary data.</text>
</comment>
<reference evidence="9 10" key="1">
    <citation type="submission" date="2019-11" db="EMBL/GenBank/DDBJ databases">
        <authorList>
            <person name="Li J."/>
        </authorList>
    </citation>
    <scope>NUCLEOTIDE SEQUENCE [LARGE SCALE GENOMIC DNA]</scope>
    <source>
        <strain evidence="9 10">J4</strain>
    </source>
</reference>
<feature type="transmembrane region" description="Helical" evidence="7">
    <location>
        <begin position="29"/>
        <end position="50"/>
    </location>
</feature>
<dbReference type="EMBL" id="WJNH01000007">
    <property type="protein sequence ID" value="MRG86888.1"/>
    <property type="molecule type" value="Genomic_DNA"/>
</dbReference>
<evidence type="ECO:0000313" key="10">
    <source>
        <dbReference type="Proteomes" id="UP000480185"/>
    </source>
</evidence>
<dbReference type="AlphaFoldDB" id="A0A6G1X7V6"/>
<feature type="transmembrane region" description="Helical" evidence="7">
    <location>
        <begin position="228"/>
        <end position="246"/>
    </location>
</feature>
<comment type="subcellular location">
    <subcellularLocation>
        <location evidence="1">Cell membrane</location>
        <topology evidence="1">Multi-pass membrane protein</topology>
    </subcellularLocation>
</comment>
<dbReference type="PROSITE" id="PS50850">
    <property type="entry name" value="MFS"/>
    <property type="match status" value="1"/>
</dbReference>
<dbReference type="Pfam" id="PF07690">
    <property type="entry name" value="MFS_1"/>
    <property type="match status" value="2"/>
</dbReference>
<feature type="transmembrane region" description="Helical" evidence="7">
    <location>
        <begin position="179"/>
        <end position="201"/>
    </location>
</feature>
<evidence type="ECO:0000256" key="7">
    <source>
        <dbReference type="SAM" id="Phobius"/>
    </source>
</evidence>
<feature type="transmembrane region" description="Helical" evidence="7">
    <location>
        <begin position="89"/>
        <end position="107"/>
    </location>
</feature>
<evidence type="ECO:0000256" key="1">
    <source>
        <dbReference type="ARBA" id="ARBA00004651"/>
    </source>
</evidence>
<name>A0A6G1X7V6_9BACI</name>
<keyword evidence="3" id="KW-1003">Cell membrane</keyword>
<accession>A0A6G1X7V6</accession>
<organism evidence="9 10">
    <name type="scientific">Salinibacillus xinjiangensis</name>
    <dbReference type="NCBI Taxonomy" id="1229268"/>
    <lineage>
        <taxon>Bacteria</taxon>
        <taxon>Bacillati</taxon>
        <taxon>Bacillota</taxon>
        <taxon>Bacilli</taxon>
        <taxon>Bacillales</taxon>
        <taxon>Bacillaceae</taxon>
        <taxon>Salinibacillus</taxon>
    </lineage>
</organism>
<evidence type="ECO:0000256" key="6">
    <source>
        <dbReference type="ARBA" id="ARBA00023136"/>
    </source>
</evidence>
<evidence type="ECO:0000313" key="9">
    <source>
        <dbReference type="EMBL" id="MRG86888.1"/>
    </source>
</evidence>
<dbReference type="GO" id="GO:0005886">
    <property type="term" value="C:plasma membrane"/>
    <property type="evidence" value="ECO:0007669"/>
    <property type="project" value="UniProtKB-SubCell"/>
</dbReference>
<dbReference type="CDD" id="cd17329">
    <property type="entry name" value="MFS_MdtH_MDR_like"/>
    <property type="match status" value="1"/>
</dbReference>
<evidence type="ECO:0000256" key="4">
    <source>
        <dbReference type="ARBA" id="ARBA00022692"/>
    </source>
</evidence>
<gene>
    <name evidence="9" type="ORF">GH754_11270</name>
</gene>
<dbReference type="SUPFAM" id="SSF103473">
    <property type="entry name" value="MFS general substrate transporter"/>
    <property type="match status" value="1"/>
</dbReference>
<feature type="transmembrane region" description="Helical" evidence="7">
    <location>
        <begin position="152"/>
        <end position="173"/>
    </location>
</feature>
<protein>
    <submittedName>
        <fullName evidence="9">MFS transporter</fullName>
    </submittedName>
</protein>
<keyword evidence="2" id="KW-0813">Transport</keyword>
<dbReference type="InterPro" id="IPR020846">
    <property type="entry name" value="MFS_dom"/>
</dbReference>
<evidence type="ECO:0000256" key="5">
    <source>
        <dbReference type="ARBA" id="ARBA00022989"/>
    </source>
</evidence>
<dbReference type="Proteomes" id="UP000480185">
    <property type="component" value="Unassembled WGS sequence"/>
</dbReference>
<feature type="transmembrane region" description="Helical" evidence="7">
    <location>
        <begin position="368"/>
        <end position="391"/>
    </location>
</feature>
<dbReference type="OrthoDB" id="9793283at2"/>
<feature type="transmembrane region" description="Helical" evidence="7">
    <location>
        <begin position="119"/>
        <end position="140"/>
    </location>
</feature>
<evidence type="ECO:0000256" key="3">
    <source>
        <dbReference type="ARBA" id="ARBA00022475"/>
    </source>
</evidence>
<feature type="transmembrane region" description="Helical" evidence="7">
    <location>
        <begin position="308"/>
        <end position="323"/>
    </location>
</feature>
<keyword evidence="4 7" id="KW-0812">Transmembrane</keyword>
<dbReference type="InterPro" id="IPR011701">
    <property type="entry name" value="MFS"/>
</dbReference>
<dbReference type="InterPro" id="IPR005829">
    <property type="entry name" value="Sugar_transporter_CS"/>
</dbReference>
<keyword evidence="10" id="KW-1185">Reference proteome</keyword>
<proteinExistence type="predicted"/>
<feature type="transmembrane region" description="Helical" evidence="7">
    <location>
        <begin position="397"/>
        <end position="415"/>
    </location>
</feature>
<dbReference type="PANTHER" id="PTHR23517">
    <property type="entry name" value="RESISTANCE PROTEIN MDTM, PUTATIVE-RELATED-RELATED"/>
    <property type="match status" value="1"/>
</dbReference>
<keyword evidence="5 7" id="KW-1133">Transmembrane helix</keyword>
<evidence type="ECO:0000259" key="8">
    <source>
        <dbReference type="PROSITE" id="PS50850"/>
    </source>
</evidence>
<feature type="transmembrane region" description="Helical" evidence="7">
    <location>
        <begin position="266"/>
        <end position="296"/>
    </location>
</feature>
<feature type="transmembrane region" description="Helical" evidence="7">
    <location>
        <begin position="56"/>
        <end position="77"/>
    </location>
</feature>
<dbReference type="GO" id="GO:0022857">
    <property type="term" value="F:transmembrane transporter activity"/>
    <property type="evidence" value="ECO:0007669"/>
    <property type="project" value="InterPro"/>
</dbReference>
<feature type="domain" description="Major facilitator superfamily (MFS) profile" evidence="8">
    <location>
        <begin position="24"/>
        <end position="419"/>
    </location>
</feature>
<evidence type="ECO:0000256" key="2">
    <source>
        <dbReference type="ARBA" id="ARBA00022448"/>
    </source>
</evidence>
<dbReference type="InterPro" id="IPR036259">
    <property type="entry name" value="MFS_trans_sf"/>
</dbReference>
<dbReference type="InterPro" id="IPR050171">
    <property type="entry name" value="MFS_Transporters"/>
</dbReference>
<dbReference type="Gene3D" id="1.20.1250.20">
    <property type="entry name" value="MFS general substrate transporter like domains"/>
    <property type="match status" value="1"/>
</dbReference>
<keyword evidence="6 7" id="KW-0472">Membrane</keyword>
<dbReference type="PROSITE" id="PS00216">
    <property type="entry name" value="SUGAR_TRANSPORT_1"/>
    <property type="match status" value="1"/>
</dbReference>
<sequence>MLNCLRATGIEGVTMTKFRDYHRNIKIRILQIFLSDMVAGAIFPFMAIYFSEYFGAKLTGILLVLNVVIGFIVGIYGGYYSDRMGRKKLMVIAGVIRMFAFFIMAFANSSVLISPELTFIMTLLVMASFGLDGPAADAMIIDITKPSQRKGVYSLMYWCFNLAFAVGGIVGALTFKNYLFELLLTLAITNVLSNILVIFFIEETMEKVEATKEKRVLRSIVKSYKEVAGDKVFIYFVIAGLLIQSIENQMENYIGVRLNEEMPAQSLFFFDVTGVEMVGFLKSENTIIVVLLTVFITKWVSKLKEDRAFLMSIFVFTVGYVAISYFNNVWLLFIFMAVATIGELMRVPIQSDFMASIPSDDKRSSYMAVYGMVFNGSMMISSIFVSLGAIFSTEVMSLLIFASGLLGMAITKKILPDLKERRQLQANQEQSLS</sequence>
<dbReference type="PANTHER" id="PTHR23517:SF3">
    <property type="entry name" value="INTEGRAL MEMBRANE TRANSPORT PROTEIN"/>
    <property type="match status" value="1"/>
</dbReference>